<proteinExistence type="predicted"/>
<organism evidence="1">
    <name type="scientific">marine sediment metagenome</name>
    <dbReference type="NCBI Taxonomy" id="412755"/>
    <lineage>
        <taxon>unclassified sequences</taxon>
        <taxon>metagenomes</taxon>
        <taxon>ecological metagenomes</taxon>
    </lineage>
</organism>
<protein>
    <submittedName>
        <fullName evidence="1">Uncharacterized protein</fullName>
    </submittedName>
</protein>
<dbReference type="EMBL" id="LAZR01023280">
    <property type="protein sequence ID" value="KKL79053.1"/>
    <property type="molecule type" value="Genomic_DNA"/>
</dbReference>
<sequence>MAAAAAADLRLTVLAEVGVGPVVVAQVAVVAGGPRLSRTLQAARAAERPQTLLKSRAALRVEALAEIGAAVV</sequence>
<name>A0A0F9EY73_9ZZZZ</name>
<accession>A0A0F9EY73</accession>
<comment type="caution">
    <text evidence="1">The sequence shown here is derived from an EMBL/GenBank/DDBJ whole genome shotgun (WGS) entry which is preliminary data.</text>
</comment>
<dbReference type="AlphaFoldDB" id="A0A0F9EY73"/>
<reference evidence="1" key="1">
    <citation type="journal article" date="2015" name="Nature">
        <title>Complex archaea that bridge the gap between prokaryotes and eukaryotes.</title>
        <authorList>
            <person name="Spang A."/>
            <person name="Saw J.H."/>
            <person name="Jorgensen S.L."/>
            <person name="Zaremba-Niedzwiedzka K."/>
            <person name="Martijn J."/>
            <person name="Lind A.E."/>
            <person name="van Eijk R."/>
            <person name="Schleper C."/>
            <person name="Guy L."/>
            <person name="Ettema T.J."/>
        </authorList>
    </citation>
    <scope>NUCLEOTIDE SEQUENCE</scope>
</reference>
<gene>
    <name evidence="1" type="ORF">LCGC14_2018710</name>
</gene>
<evidence type="ECO:0000313" key="1">
    <source>
        <dbReference type="EMBL" id="KKL79053.1"/>
    </source>
</evidence>